<dbReference type="PROSITE" id="PS51898">
    <property type="entry name" value="TYR_RECOMBINASE"/>
    <property type="match status" value="1"/>
</dbReference>
<organism evidence="4 5">
    <name type="scientific">Deinococcus humi</name>
    <dbReference type="NCBI Taxonomy" id="662880"/>
    <lineage>
        <taxon>Bacteria</taxon>
        <taxon>Thermotogati</taxon>
        <taxon>Deinococcota</taxon>
        <taxon>Deinococci</taxon>
        <taxon>Deinococcales</taxon>
        <taxon>Deinococcaceae</taxon>
        <taxon>Deinococcus</taxon>
    </lineage>
</organism>
<dbReference type="SUPFAM" id="SSF56349">
    <property type="entry name" value="DNA breaking-rejoining enzymes"/>
    <property type="match status" value="1"/>
</dbReference>
<dbReference type="GO" id="GO:0015074">
    <property type="term" value="P:DNA integration"/>
    <property type="evidence" value="ECO:0007669"/>
    <property type="project" value="InterPro"/>
</dbReference>
<keyword evidence="1" id="KW-0233">DNA recombination</keyword>
<dbReference type="InterPro" id="IPR013762">
    <property type="entry name" value="Integrase-like_cat_sf"/>
</dbReference>
<reference evidence="4 5" key="1">
    <citation type="submission" date="2020-08" db="EMBL/GenBank/DDBJ databases">
        <title>Genomic Encyclopedia of Type Strains, Phase IV (KMG-IV): sequencing the most valuable type-strain genomes for metagenomic binning, comparative biology and taxonomic classification.</title>
        <authorList>
            <person name="Goeker M."/>
        </authorList>
    </citation>
    <scope>NUCLEOTIDE SEQUENCE [LARGE SCALE GENOMIC DNA]</scope>
    <source>
        <strain evidence="4 5">DSM 27939</strain>
    </source>
</reference>
<dbReference type="Gene3D" id="1.10.443.10">
    <property type="entry name" value="Intergrase catalytic core"/>
    <property type="match status" value="1"/>
</dbReference>
<dbReference type="RefSeq" id="WP_184132638.1">
    <property type="nucleotide sequence ID" value="NZ_JACHFL010000006.1"/>
</dbReference>
<dbReference type="InterPro" id="IPR011010">
    <property type="entry name" value="DNA_brk_join_enz"/>
</dbReference>
<evidence type="ECO:0000313" key="5">
    <source>
        <dbReference type="Proteomes" id="UP000552709"/>
    </source>
</evidence>
<feature type="region of interest" description="Disordered" evidence="2">
    <location>
        <begin position="1"/>
        <end position="20"/>
    </location>
</feature>
<comment type="caution">
    <text evidence="4">The sequence shown here is derived from an EMBL/GenBank/DDBJ whole genome shotgun (WGS) entry which is preliminary data.</text>
</comment>
<gene>
    <name evidence="4" type="ORF">HNQ08_002634</name>
</gene>
<dbReference type="EMBL" id="JACHFL010000006">
    <property type="protein sequence ID" value="MBB5363528.1"/>
    <property type="molecule type" value="Genomic_DNA"/>
</dbReference>
<evidence type="ECO:0000256" key="1">
    <source>
        <dbReference type="ARBA" id="ARBA00023172"/>
    </source>
</evidence>
<feature type="compositionally biased region" description="Basic and acidic residues" evidence="2">
    <location>
        <begin position="1"/>
        <end position="10"/>
    </location>
</feature>
<evidence type="ECO:0000259" key="3">
    <source>
        <dbReference type="PROSITE" id="PS51898"/>
    </source>
</evidence>
<dbReference type="Pfam" id="PF00589">
    <property type="entry name" value="Phage_integrase"/>
    <property type="match status" value="1"/>
</dbReference>
<evidence type="ECO:0000256" key="2">
    <source>
        <dbReference type="SAM" id="MobiDB-lite"/>
    </source>
</evidence>
<feature type="domain" description="Tyr recombinase" evidence="3">
    <location>
        <begin position="1"/>
        <end position="112"/>
    </location>
</feature>
<feature type="compositionally biased region" description="Polar residues" evidence="2">
    <location>
        <begin position="116"/>
        <end position="127"/>
    </location>
</feature>
<dbReference type="GO" id="GO:0003677">
    <property type="term" value="F:DNA binding"/>
    <property type="evidence" value="ECO:0007669"/>
    <property type="project" value="InterPro"/>
</dbReference>
<keyword evidence="5" id="KW-1185">Reference proteome</keyword>
<proteinExistence type="predicted"/>
<evidence type="ECO:0000313" key="4">
    <source>
        <dbReference type="EMBL" id="MBB5363528.1"/>
    </source>
</evidence>
<dbReference type="Proteomes" id="UP000552709">
    <property type="component" value="Unassembled WGS sequence"/>
</dbReference>
<dbReference type="InterPro" id="IPR002104">
    <property type="entry name" value="Integrase_catalytic"/>
</dbReference>
<protein>
    <submittedName>
        <fullName evidence="4">Integrase</fullName>
    </submittedName>
</protein>
<accession>A0A7W8JX41</accession>
<sequence>MLRAWKEGQARQRARRQCKGEPCRKGDFAFTRPDDAPPNPDSLRKLFHKLCDKSGVRTSTIHGLRHTYVTMMADLGVSIDIIARLVGRKNSDITRDVYRHLFEGKRRSSPCRPCSGTATGNSSMEQR</sequence>
<feature type="region of interest" description="Disordered" evidence="2">
    <location>
        <begin position="106"/>
        <end position="127"/>
    </location>
</feature>
<name>A0A7W8JX41_9DEIO</name>
<dbReference type="AlphaFoldDB" id="A0A7W8JX41"/>
<dbReference type="GO" id="GO:0006310">
    <property type="term" value="P:DNA recombination"/>
    <property type="evidence" value="ECO:0007669"/>
    <property type="project" value="UniProtKB-KW"/>
</dbReference>